<protein>
    <submittedName>
        <fullName evidence="2">Uncharacterized protein</fullName>
    </submittedName>
</protein>
<accession>A0AAV7PL86</accession>
<proteinExistence type="predicted"/>
<gene>
    <name evidence="2" type="ORF">NDU88_006516</name>
</gene>
<feature type="compositionally biased region" description="Basic and acidic residues" evidence="1">
    <location>
        <begin position="23"/>
        <end position="35"/>
    </location>
</feature>
<keyword evidence="3" id="KW-1185">Reference proteome</keyword>
<name>A0AAV7PL86_PLEWA</name>
<dbReference type="AlphaFoldDB" id="A0AAV7PL86"/>
<dbReference type="Proteomes" id="UP001066276">
    <property type="component" value="Chromosome 7"/>
</dbReference>
<comment type="caution">
    <text evidence="2">The sequence shown here is derived from an EMBL/GenBank/DDBJ whole genome shotgun (WGS) entry which is preliminary data.</text>
</comment>
<feature type="region of interest" description="Disordered" evidence="1">
    <location>
        <begin position="1"/>
        <end position="211"/>
    </location>
</feature>
<feature type="compositionally biased region" description="Low complexity" evidence="1">
    <location>
        <begin position="128"/>
        <end position="137"/>
    </location>
</feature>
<evidence type="ECO:0000256" key="1">
    <source>
        <dbReference type="SAM" id="MobiDB-lite"/>
    </source>
</evidence>
<evidence type="ECO:0000313" key="2">
    <source>
        <dbReference type="EMBL" id="KAJ1128137.1"/>
    </source>
</evidence>
<feature type="compositionally biased region" description="Polar residues" evidence="1">
    <location>
        <begin position="1"/>
        <end position="12"/>
    </location>
</feature>
<organism evidence="2 3">
    <name type="scientific">Pleurodeles waltl</name>
    <name type="common">Iberian ribbed newt</name>
    <dbReference type="NCBI Taxonomy" id="8319"/>
    <lineage>
        <taxon>Eukaryota</taxon>
        <taxon>Metazoa</taxon>
        <taxon>Chordata</taxon>
        <taxon>Craniata</taxon>
        <taxon>Vertebrata</taxon>
        <taxon>Euteleostomi</taxon>
        <taxon>Amphibia</taxon>
        <taxon>Batrachia</taxon>
        <taxon>Caudata</taxon>
        <taxon>Salamandroidea</taxon>
        <taxon>Salamandridae</taxon>
        <taxon>Pleurodelinae</taxon>
        <taxon>Pleurodeles</taxon>
    </lineage>
</organism>
<dbReference type="EMBL" id="JANPWB010000011">
    <property type="protein sequence ID" value="KAJ1128137.1"/>
    <property type="molecule type" value="Genomic_DNA"/>
</dbReference>
<feature type="compositionally biased region" description="Basic and acidic residues" evidence="1">
    <location>
        <begin position="107"/>
        <end position="117"/>
    </location>
</feature>
<evidence type="ECO:0000313" key="3">
    <source>
        <dbReference type="Proteomes" id="UP001066276"/>
    </source>
</evidence>
<sequence>MPESQGQPSCPNAAQHGTRPRRGSQEQGHHTDAPKDVLQCPGPNLAAGQPQVPYLPGRHRSTERSDSTAPPAPPSSQPANQPTAATVGPGGQLTHWPVPASSPPDRNPCRYGRELQRHGLSKVGSGRGRAASASRASTKIQAAPALQQRGGHQAQSCLNTPRRRSHKGIHGAPGLPGAHDAPSHLGEPQPAAGPGKSNGRIISPDRQSLTE</sequence>
<reference evidence="2" key="1">
    <citation type="journal article" date="2022" name="bioRxiv">
        <title>Sequencing and chromosome-scale assembly of the giantPleurodeles waltlgenome.</title>
        <authorList>
            <person name="Brown T."/>
            <person name="Elewa A."/>
            <person name="Iarovenko S."/>
            <person name="Subramanian E."/>
            <person name="Araus A.J."/>
            <person name="Petzold A."/>
            <person name="Susuki M."/>
            <person name="Suzuki K.-i.T."/>
            <person name="Hayashi T."/>
            <person name="Toyoda A."/>
            <person name="Oliveira C."/>
            <person name="Osipova E."/>
            <person name="Leigh N.D."/>
            <person name="Simon A."/>
            <person name="Yun M.H."/>
        </authorList>
    </citation>
    <scope>NUCLEOTIDE SEQUENCE</scope>
    <source>
        <strain evidence="2">20211129_DDA</strain>
        <tissue evidence="2">Liver</tissue>
    </source>
</reference>